<organism evidence="4 5">
    <name type="scientific">Sphingobacterium cellulitidis</name>
    <dbReference type="NCBI Taxonomy" id="1768011"/>
    <lineage>
        <taxon>Bacteria</taxon>
        <taxon>Pseudomonadati</taxon>
        <taxon>Bacteroidota</taxon>
        <taxon>Sphingobacteriia</taxon>
        <taxon>Sphingobacteriales</taxon>
        <taxon>Sphingobacteriaceae</taxon>
        <taxon>Sphingobacterium</taxon>
    </lineage>
</organism>
<evidence type="ECO:0000256" key="1">
    <source>
        <dbReference type="ARBA" id="ARBA00038473"/>
    </source>
</evidence>
<keyword evidence="2" id="KW-0732">Signal</keyword>
<dbReference type="InterPro" id="IPR001466">
    <property type="entry name" value="Beta-lactam-related"/>
</dbReference>
<sequence>MSKKAFNFLIILLLTASGFAKAQTIDENNNRAVFNRIEYFYNSQQTDSIYNLASESFKEGISLDKMKSLLENLYTLGKIKNVTKEAFSKGIATYKVELEQTTFSMLLSIDSTMHYNGFQIKPYEAKAVPQKEEIISNVEAKSPLDLYVDSVARKYAKNGNAHSLSVAIIHQNKINTFFYGETTPGNNSLPDANTIYEIGSVTKTFTATLLAEMVNKGILSLDDSIAKYLPDSVAQNPDIQKITFKMLANHTSGLPRLASNWNKVPKYSDSDPYAVYDKKALYSYLKDYKASKEAGLEYEYSNLGFGLLGDLLSTISKKPYMTMVKEMILTPLEMTNTSDKINPKDKNIAPPFDDKGQQVPFWSFQSMSAAGSLKSSLNDLLRYTLAQLTYPETEVQKAMNLTKQFTFLVPPNGDIGLGWHMNMLDGVIYYHHTGATAGSNSFVGFVPDEHSVVILLSNSSNGLGEIGIELLEKVLSTK</sequence>
<keyword evidence="5" id="KW-1185">Reference proteome</keyword>
<dbReference type="AlphaFoldDB" id="A0A8H9G0K4"/>
<accession>A0A8H9G0K4</accession>
<reference evidence="4" key="1">
    <citation type="journal article" date="2014" name="Int. J. Syst. Evol. Microbiol.">
        <title>Complete genome sequence of Corynebacterium casei LMG S-19264T (=DSM 44701T), isolated from a smear-ripened cheese.</title>
        <authorList>
            <consortium name="US DOE Joint Genome Institute (JGI-PGF)"/>
            <person name="Walter F."/>
            <person name="Albersmeier A."/>
            <person name="Kalinowski J."/>
            <person name="Ruckert C."/>
        </authorList>
    </citation>
    <scope>NUCLEOTIDE SEQUENCE</scope>
    <source>
        <strain evidence="4">CGMCC 1.15966</strain>
    </source>
</reference>
<comment type="similarity">
    <text evidence="1">Belongs to the beta-lactamase family.</text>
</comment>
<dbReference type="SUPFAM" id="SSF56601">
    <property type="entry name" value="beta-lactamase/transpeptidase-like"/>
    <property type="match status" value="1"/>
</dbReference>
<name>A0A8H9G0K4_9SPHI</name>
<dbReference type="Gene3D" id="3.40.710.10">
    <property type="entry name" value="DD-peptidase/beta-lactamase superfamily"/>
    <property type="match status" value="1"/>
</dbReference>
<evidence type="ECO:0000313" key="5">
    <source>
        <dbReference type="Proteomes" id="UP000614460"/>
    </source>
</evidence>
<dbReference type="PANTHER" id="PTHR22935">
    <property type="entry name" value="PENICILLIN-BINDING PROTEIN"/>
    <property type="match status" value="1"/>
</dbReference>
<dbReference type="RefSeq" id="WP_182499377.1">
    <property type="nucleotide sequence ID" value="NZ_BMKM01000004.1"/>
</dbReference>
<evidence type="ECO:0000313" key="4">
    <source>
        <dbReference type="EMBL" id="GGE23200.1"/>
    </source>
</evidence>
<dbReference type="InterPro" id="IPR012338">
    <property type="entry name" value="Beta-lactam/transpept-like"/>
</dbReference>
<feature type="signal peptide" evidence="2">
    <location>
        <begin position="1"/>
        <end position="22"/>
    </location>
</feature>
<dbReference type="Proteomes" id="UP000614460">
    <property type="component" value="Unassembled WGS sequence"/>
</dbReference>
<dbReference type="InterPro" id="IPR051478">
    <property type="entry name" value="Beta-lactamase-like_AB/R"/>
</dbReference>
<proteinExistence type="inferred from homology"/>
<reference evidence="4" key="2">
    <citation type="submission" date="2020-09" db="EMBL/GenBank/DDBJ databases">
        <authorList>
            <person name="Sun Q."/>
            <person name="Zhou Y."/>
        </authorList>
    </citation>
    <scope>NUCLEOTIDE SEQUENCE</scope>
    <source>
        <strain evidence="4">CGMCC 1.15966</strain>
    </source>
</reference>
<dbReference type="Pfam" id="PF00144">
    <property type="entry name" value="Beta-lactamase"/>
    <property type="match status" value="1"/>
</dbReference>
<dbReference type="PANTHER" id="PTHR22935:SF95">
    <property type="entry name" value="BETA-LACTAMASE-LIKE 1-RELATED"/>
    <property type="match status" value="1"/>
</dbReference>
<comment type="caution">
    <text evidence="4">The sequence shown here is derived from an EMBL/GenBank/DDBJ whole genome shotgun (WGS) entry which is preliminary data.</text>
</comment>
<dbReference type="EMBL" id="BMKM01000004">
    <property type="protein sequence ID" value="GGE23200.1"/>
    <property type="molecule type" value="Genomic_DNA"/>
</dbReference>
<protein>
    <recommendedName>
        <fullName evidence="3">Beta-lactamase-related domain-containing protein</fullName>
    </recommendedName>
</protein>
<evidence type="ECO:0000256" key="2">
    <source>
        <dbReference type="SAM" id="SignalP"/>
    </source>
</evidence>
<feature type="chain" id="PRO_5034022501" description="Beta-lactamase-related domain-containing protein" evidence="2">
    <location>
        <begin position="23"/>
        <end position="478"/>
    </location>
</feature>
<gene>
    <name evidence="4" type="ORF">GCM10011516_21120</name>
</gene>
<feature type="domain" description="Beta-lactamase-related" evidence="3">
    <location>
        <begin position="149"/>
        <end position="462"/>
    </location>
</feature>
<evidence type="ECO:0000259" key="3">
    <source>
        <dbReference type="Pfam" id="PF00144"/>
    </source>
</evidence>